<keyword evidence="3" id="KW-1185">Reference proteome</keyword>
<dbReference type="Proteomes" id="UP000499080">
    <property type="component" value="Unassembled WGS sequence"/>
</dbReference>
<evidence type="ECO:0008006" key="4">
    <source>
        <dbReference type="Google" id="ProtNLM"/>
    </source>
</evidence>
<evidence type="ECO:0000313" key="3">
    <source>
        <dbReference type="Proteomes" id="UP000499080"/>
    </source>
</evidence>
<comment type="caution">
    <text evidence="2">The sequence shown here is derived from an EMBL/GenBank/DDBJ whole genome shotgun (WGS) entry which is preliminary data.</text>
</comment>
<organism evidence="2 3">
    <name type="scientific">Araneus ventricosus</name>
    <name type="common">Orbweaver spider</name>
    <name type="synonym">Epeira ventricosa</name>
    <dbReference type="NCBI Taxonomy" id="182803"/>
    <lineage>
        <taxon>Eukaryota</taxon>
        <taxon>Metazoa</taxon>
        <taxon>Ecdysozoa</taxon>
        <taxon>Arthropoda</taxon>
        <taxon>Chelicerata</taxon>
        <taxon>Arachnida</taxon>
        <taxon>Araneae</taxon>
        <taxon>Araneomorphae</taxon>
        <taxon>Entelegynae</taxon>
        <taxon>Araneoidea</taxon>
        <taxon>Araneidae</taxon>
        <taxon>Araneus</taxon>
    </lineage>
</organism>
<dbReference type="GO" id="GO:0003676">
    <property type="term" value="F:nucleic acid binding"/>
    <property type="evidence" value="ECO:0007669"/>
    <property type="project" value="InterPro"/>
</dbReference>
<dbReference type="InterPro" id="IPR052709">
    <property type="entry name" value="Transposase-MT_Hybrid"/>
</dbReference>
<proteinExistence type="predicted"/>
<dbReference type="Gene3D" id="3.30.420.10">
    <property type="entry name" value="Ribonuclease H-like superfamily/Ribonuclease H"/>
    <property type="match status" value="1"/>
</dbReference>
<dbReference type="EMBL" id="BGPR01003400">
    <property type="protein sequence ID" value="GBM87680.1"/>
    <property type="molecule type" value="Genomic_DNA"/>
</dbReference>
<feature type="signal peptide" evidence="1">
    <location>
        <begin position="1"/>
        <end position="20"/>
    </location>
</feature>
<protein>
    <recommendedName>
        <fullName evidence="4">Histone-lysine N-methyltransferase SETMAR</fullName>
    </recommendedName>
</protein>
<evidence type="ECO:0000256" key="1">
    <source>
        <dbReference type="SAM" id="SignalP"/>
    </source>
</evidence>
<dbReference type="OrthoDB" id="10017160at2759"/>
<sequence>MTKLTFETALILVLSQRVLLLHGNRRPHTARPTRNLSDSWLWEILPHPPYSPDLAPSEFHLIPKLRKRQQLASSSFYYQSLDSLNYQYENYSN</sequence>
<evidence type="ECO:0000313" key="2">
    <source>
        <dbReference type="EMBL" id="GBM87680.1"/>
    </source>
</evidence>
<keyword evidence="1" id="KW-0732">Signal</keyword>
<dbReference type="PANTHER" id="PTHR46060">
    <property type="entry name" value="MARINER MOS1 TRANSPOSASE-LIKE PROTEIN"/>
    <property type="match status" value="1"/>
</dbReference>
<reference evidence="2 3" key="1">
    <citation type="journal article" date="2019" name="Sci. Rep.">
        <title>Orb-weaving spider Araneus ventricosus genome elucidates the spidroin gene catalogue.</title>
        <authorList>
            <person name="Kono N."/>
            <person name="Nakamura H."/>
            <person name="Ohtoshi R."/>
            <person name="Moran D.A.P."/>
            <person name="Shinohara A."/>
            <person name="Yoshida Y."/>
            <person name="Fujiwara M."/>
            <person name="Mori M."/>
            <person name="Tomita M."/>
            <person name="Arakawa K."/>
        </authorList>
    </citation>
    <scope>NUCLEOTIDE SEQUENCE [LARGE SCALE GENOMIC DNA]</scope>
</reference>
<feature type="chain" id="PRO_5021489499" description="Histone-lysine N-methyltransferase SETMAR" evidence="1">
    <location>
        <begin position="21"/>
        <end position="93"/>
    </location>
</feature>
<dbReference type="PANTHER" id="PTHR46060:SF1">
    <property type="entry name" value="MARINER MOS1 TRANSPOSASE-LIKE PROTEIN"/>
    <property type="match status" value="1"/>
</dbReference>
<name>A0A4Y2JCA2_ARAVE</name>
<gene>
    <name evidence="2" type="ORF">AVEN_212460_1</name>
</gene>
<dbReference type="AlphaFoldDB" id="A0A4Y2JCA2"/>
<accession>A0A4Y2JCA2</accession>
<dbReference type="InterPro" id="IPR036397">
    <property type="entry name" value="RNaseH_sf"/>
</dbReference>